<dbReference type="NCBIfam" id="TIGR01181">
    <property type="entry name" value="dTDP_gluc_dehyt"/>
    <property type="match status" value="1"/>
</dbReference>
<dbReference type="Proteomes" id="UP000198318">
    <property type="component" value="Unassembled WGS sequence"/>
</dbReference>
<evidence type="ECO:0000313" key="11">
    <source>
        <dbReference type="Proteomes" id="UP000198318"/>
    </source>
</evidence>
<keyword evidence="6" id="KW-0520">NAD</keyword>
<dbReference type="RefSeq" id="WP_089326981.1">
    <property type="nucleotide sequence ID" value="NZ_FZOR01000014.1"/>
</dbReference>
<comment type="catalytic activity">
    <reaction evidence="1 8">
        <text>dTDP-alpha-D-glucose = dTDP-4-dehydro-6-deoxy-alpha-D-glucose + H2O</text>
        <dbReference type="Rhea" id="RHEA:17221"/>
        <dbReference type="ChEBI" id="CHEBI:15377"/>
        <dbReference type="ChEBI" id="CHEBI:57477"/>
        <dbReference type="ChEBI" id="CHEBI:57649"/>
        <dbReference type="EC" id="4.2.1.46"/>
    </reaction>
</comment>
<comment type="cofactor">
    <cofactor evidence="2 8">
        <name>NAD(+)</name>
        <dbReference type="ChEBI" id="CHEBI:57540"/>
    </cofactor>
</comment>
<gene>
    <name evidence="10" type="ORF">SAMN05443665_1014126</name>
</gene>
<sequence>MSAPRSGAPRVLVTGGAGFIGSHYVRELAGGAYPEWAGAEVTVLDKLTYAGNLRNLEPAEGGYTFVHGDICDAELLAGLVPGHDVVINFAAESHVDRSIASGAEFARTNVLGVQALMQACLDAGTPRVVQVSTDEVYGSIDEGSWDEDAPLAPNSPYSAAKAGGDMMALAYARTHGLPVSITRCGNNYGPYQFPEKVIPLFATNLLDGRTVPLYGDGGNVRDWIHVADHCRGIQLVAEKGAPGEVYHIAGTAELTNLELTGRLLAALGAGWDRVERVEDRKGHDRRYSLSDARLRALGYAPEVPFEEGLAATVRWYAENRDWWEPLKKRSEDAR</sequence>
<dbReference type="GO" id="GO:0008460">
    <property type="term" value="F:dTDP-glucose 4,6-dehydratase activity"/>
    <property type="evidence" value="ECO:0007669"/>
    <property type="project" value="UniProtKB-EC"/>
</dbReference>
<dbReference type="Gene3D" id="3.90.25.10">
    <property type="entry name" value="UDP-galactose 4-epimerase, domain 1"/>
    <property type="match status" value="1"/>
</dbReference>
<evidence type="ECO:0000313" key="10">
    <source>
        <dbReference type="EMBL" id="SNT03568.1"/>
    </source>
</evidence>
<dbReference type="InterPro" id="IPR036291">
    <property type="entry name" value="NAD(P)-bd_dom_sf"/>
</dbReference>
<protein>
    <recommendedName>
        <fullName evidence="5 8">dTDP-glucose 4,6-dehydratase</fullName>
        <ecNumber evidence="4 8">4.2.1.46</ecNumber>
    </recommendedName>
</protein>
<dbReference type="OrthoDB" id="3505012at2"/>
<dbReference type="PANTHER" id="PTHR43000">
    <property type="entry name" value="DTDP-D-GLUCOSE 4,6-DEHYDRATASE-RELATED"/>
    <property type="match status" value="1"/>
</dbReference>
<dbReference type="Gene3D" id="3.40.50.720">
    <property type="entry name" value="NAD(P)-binding Rossmann-like Domain"/>
    <property type="match status" value="1"/>
</dbReference>
<dbReference type="CDD" id="cd05246">
    <property type="entry name" value="dTDP_GD_SDR_e"/>
    <property type="match status" value="1"/>
</dbReference>
<evidence type="ECO:0000256" key="8">
    <source>
        <dbReference type="RuleBase" id="RU004473"/>
    </source>
</evidence>
<dbReference type="AlphaFoldDB" id="A0A239JDQ6"/>
<dbReference type="EC" id="4.2.1.46" evidence="4 8"/>
<organism evidence="10 11">
    <name type="scientific">Actinomadura meyerae</name>
    <dbReference type="NCBI Taxonomy" id="240840"/>
    <lineage>
        <taxon>Bacteria</taxon>
        <taxon>Bacillati</taxon>
        <taxon>Actinomycetota</taxon>
        <taxon>Actinomycetes</taxon>
        <taxon>Streptosporangiales</taxon>
        <taxon>Thermomonosporaceae</taxon>
        <taxon>Actinomadura</taxon>
    </lineage>
</organism>
<evidence type="ECO:0000259" key="9">
    <source>
        <dbReference type="Pfam" id="PF16363"/>
    </source>
</evidence>
<evidence type="ECO:0000256" key="4">
    <source>
        <dbReference type="ARBA" id="ARBA00011990"/>
    </source>
</evidence>
<dbReference type="EMBL" id="FZOR01000014">
    <property type="protein sequence ID" value="SNT03568.1"/>
    <property type="molecule type" value="Genomic_DNA"/>
</dbReference>
<proteinExistence type="inferred from homology"/>
<keyword evidence="7 8" id="KW-0456">Lyase</keyword>
<evidence type="ECO:0000256" key="3">
    <source>
        <dbReference type="ARBA" id="ARBA00008178"/>
    </source>
</evidence>
<dbReference type="InterPro" id="IPR005888">
    <property type="entry name" value="dTDP_Gluc_deHydtase"/>
</dbReference>
<evidence type="ECO:0000256" key="1">
    <source>
        <dbReference type="ARBA" id="ARBA00001539"/>
    </source>
</evidence>
<comment type="similarity">
    <text evidence="3 8">Belongs to the NAD(P)-dependent epimerase/dehydratase family. dTDP-glucose dehydratase subfamily.</text>
</comment>
<name>A0A239JDQ6_9ACTN</name>
<evidence type="ECO:0000256" key="7">
    <source>
        <dbReference type="ARBA" id="ARBA00023239"/>
    </source>
</evidence>
<dbReference type="Pfam" id="PF16363">
    <property type="entry name" value="GDP_Man_Dehyd"/>
    <property type="match status" value="1"/>
</dbReference>
<evidence type="ECO:0000256" key="2">
    <source>
        <dbReference type="ARBA" id="ARBA00001911"/>
    </source>
</evidence>
<feature type="domain" description="NAD(P)-binding" evidence="9">
    <location>
        <begin position="12"/>
        <end position="310"/>
    </location>
</feature>
<dbReference type="SUPFAM" id="SSF51735">
    <property type="entry name" value="NAD(P)-binding Rossmann-fold domains"/>
    <property type="match status" value="1"/>
</dbReference>
<dbReference type="GO" id="GO:0009225">
    <property type="term" value="P:nucleotide-sugar metabolic process"/>
    <property type="evidence" value="ECO:0007669"/>
    <property type="project" value="InterPro"/>
</dbReference>
<reference evidence="10 11" key="1">
    <citation type="submission" date="2017-06" db="EMBL/GenBank/DDBJ databases">
        <authorList>
            <person name="Kim H.J."/>
            <person name="Triplett B.A."/>
        </authorList>
    </citation>
    <scope>NUCLEOTIDE SEQUENCE [LARGE SCALE GENOMIC DNA]</scope>
    <source>
        <strain evidence="10 11">DSM 44715</strain>
    </source>
</reference>
<dbReference type="InterPro" id="IPR016040">
    <property type="entry name" value="NAD(P)-bd_dom"/>
</dbReference>
<accession>A0A239JDQ6</accession>
<evidence type="ECO:0000256" key="6">
    <source>
        <dbReference type="ARBA" id="ARBA00023027"/>
    </source>
</evidence>
<keyword evidence="11" id="KW-1185">Reference proteome</keyword>
<evidence type="ECO:0000256" key="5">
    <source>
        <dbReference type="ARBA" id="ARBA00016977"/>
    </source>
</evidence>